<comment type="similarity">
    <text evidence="3">Belongs to the complex I LYR family.</text>
</comment>
<evidence type="ECO:0000259" key="16">
    <source>
        <dbReference type="Pfam" id="PF05347"/>
    </source>
</evidence>
<dbReference type="STRING" id="1890364.A0A2P6NSI3"/>
<accession>A0A2P6NSI3</accession>
<comment type="function">
    <text evidence="1">Accessory subunit of the mitochondrial membrane respiratory chain NADH dehydrogenase (Complex I), that is believed to be not involved in catalysis. Complex I functions in the transfer of electrons from NADH to the respiratory chain. The immediate electron acceptor for the enzyme is believed to be ubiquinone.</text>
</comment>
<keyword evidence="18" id="KW-1185">Reference proteome</keyword>
<dbReference type="EMBL" id="MDYQ01000025">
    <property type="protein sequence ID" value="PRP86929.1"/>
    <property type="molecule type" value="Genomic_DNA"/>
</dbReference>
<comment type="subunit">
    <text evidence="4">Mammalian complex I is composed of 45 different subunits.</text>
</comment>
<dbReference type="InParanoid" id="A0A2P6NSI3"/>
<dbReference type="OrthoDB" id="13598at2759"/>
<evidence type="ECO:0000256" key="11">
    <source>
        <dbReference type="ARBA" id="ARBA00022990"/>
    </source>
</evidence>
<dbReference type="PANTHER" id="PTHR12868">
    <property type="entry name" value="NADH-UBIQUINONE OXIDOREDUCTASE B22 SUBUNIT"/>
    <property type="match status" value="1"/>
</dbReference>
<evidence type="ECO:0000256" key="1">
    <source>
        <dbReference type="ARBA" id="ARBA00002920"/>
    </source>
</evidence>
<dbReference type="PANTHER" id="PTHR12868:SF0">
    <property type="entry name" value="NADH DEHYDROGENASE [UBIQUINONE] 1 BETA SUBCOMPLEX SUBUNIT 9"/>
    <property type="match status" value="1"/>
</dbReference>
<evidence type="ECO:0000256" key="2">
    <source>
        <dbReference type="ARBA" id="ARBA00004443"/>
    </source>
</evidence>
<keyword evidence="8" id="KW-0679">Respiratory chain</keyword>
<gene>
    <name evidence="17" type="ORF">PROFUN_03677</name>
</gene>
<proteinExistence type="inferred from homology"/>
<feature type="domain" description="Complex 1 LYR protein" evidence="16">
    <location>
        <begin position="14"/>
        <end position="72"/>
    </location>
</feature>
<protein>
    <recommendedName>
        <fullName evidence="5">NADH dehydrogenase [ubiquinone] 1 beta subcomplex subunit 9</fullName>
    </recommendedName>
    <alternativeName>
        <fullName evidence="14">Complex I-B22</fullName>
    </alternativeName>
    <alternativeName>
        <fullName evidence="15">NADH-ubiquinone oxidoreductase B22 subunit</fullName>
    </alternativeName>
</protein>
<keyword evidence="13" id="KW-0472">Membrane</keyword>
<evidence type="ECO:0000313" key="17">
    <source>
        <dbReference type="EMBL" id="PRP86929.1"/>
    </source>
</evidence>
<dbReference type="InterPro" id="IPR045292">
    <property type="entry name" value="Complex1_LYR_NDUFB9_LYRM3"/>
</dbReference>
<keyword evidence="10" id="KW-0249">Electron transport</keyword>
<keyword evidence="9" id="KW-0999">Mitochondrion inner membrane</keyword>
<dbReference type="InterPro" id="IPR008011">
    <property type="entry name" value="Complex1_LYR_dom"/>
</dbReference>
<dbReference type="GO" id="GO:0006120">
    <property type="term" value="P:mitochondrial electron transport, NADH to ubiquinone"/>
    <property type="evidence" value="ECO:0007669"/>
    <property type="project" value="InterPro"/>
</dbReference>
<dbReference type="AlphaFoldDB" id="A0A2P6NSI3"/>
<evidence type="ECO:0000256" key="14">
    <source>
        <dbReference type="ARBA" id="ARBA00030192"/>
    </source>
</evidence>
<evidence type="ECO:0000256" key="15">
    <source>
        <dbReference type="ARBA" id="ARBA00032528"/>
    </source>
</evidence>
<evidence type="ECO:0000256" key="12">
    <source>
        <dbReference type="ARBA" id="ARBA00023128"/>
    </source>
</evidence>
<evidence type="ECO:0000256" key="10">
    <source>
        <dbReference type="ARBA" id="ARBA00022982"/>
    </source>
</evidence>
<keyword evidence="11" id="KW-0007">Acetylation</keyword>
<dbReference type="InterPro" id="IPR033034">
    <property type="entry name" value="NDUFB9"/>
</dbReference>
<dbReference type="CDD" id="cd20263">
    <property type="entry name" value="Complex1_LYR_NDUFB9_LYRM3"/>
    <property type="match status" value="1"/>
</dbReference>
<reference evidence="17 18" key="1">
    <citation type="journal article" date="2018" name="Genome Biol. Evol.">
        <title>Multiple Roots of Fruiting Body Formation in Amoebozoa.</title>
        <authorList>
            <person name="Hillmann F."/>
            <person name="Forbes G."/>
            <person name="Novohradska S."/>
            <person name="Ferling I."/>
            <person name="Riege K."/>
            <person name="Groth M."/>
            <person name="Westermann M."/>
            <person name="Marz M."/>
            <person name="Spaller T."/>
            <person name="Winckler T."/>
            <person name="Schaap P."/>
            <person name="Glockner G."/>
        </authorList>
    </citation>
    <scope>NUCLEOTIDE SEQUENCE [LARGE SCALE GENOMIC DNA]</scope>
    <source>
        <strain evidence="17 18">Jena</strain>
    </source>
</reference>
<evidence type="ECO:0000256" key="8">
    <source>
        <dbReference type="ARBA" id="ARBA00022660"/>
    </source>
</evidence>
<evidence type="ECO:0000256" key="7">
    <source>
        <dbReference type="ARBA" id="ARBA00022553"/>
    </source>
</evidence>
<sequence>MNILRHSGELTHKQEVTRLYRALLRNTRDWNYNLDEFEKHAWEVHQAFRKNMHVQDPREAEKLVWEGHKYLRANLHPLPYVNIHAPGGSSWERNFPFPERVCISMMFYFLTIPSAVAKVSLRRYHKISRTIQEATEGESDSSTSDSVDAPSSIYSWRTYKYQTYIEEGEGDILLRKSMDSITFSKEQHLLDCLLYRELRHFVHRLASGIKQKRNSREQLYYDPKAKADD</sequence>
<dbReference type="GO" id="GO:0005743">
    <property type="term" value="C:mitochondrial inner membrane"/>
    <property type="evidence" value="ECO:0007669"/>
    <property type="project" value="UniProtKB-SubCell"/>
</dbReference>
<dbReference type="Proteomes" id="UP000241769">
    <property type="component" value="Unassembled WGS sequence"/>
</dbReference>
<keyword evidence="12" id="KW-0496">Mitochondrion</keyword>
<evidence type="ECO:0000256" key="4">
    <source>
        <dbReference type="ARBA" id="ARBA00011790"/>
    </source>
</evidence>
<keyword evidence="6" id="KW-0813">Transport</keyword>
<comment type="subcellular location">
    <subcellularLocation>
        <location evidence="2">Mitochondrion inner membrane</location>
        <topology evidence="2">Peripheral membrane protein</topology>
        <orientation evidence="2">Matrix side</orientation>
    </subcellularLocation>
</comment>
<comment type="caution">
    <text evidence="17">The sequence shown here is derived from an EMBL/GenBank/DDBJ whole genome shotgun (WGS) entry which is preliminary data.</text>
</comment>
<organism evidence="17 18">
    <name type="scientific">Planoprotostelium fungivorum</name>
    <dbReference type="NCBI Taxonomy" id="1890364"/>
    <lineage>
        <taxon>Eukaryota</taxon>
        <taxon>Amoebozoa</taxon>
        <taxon>Evosea</taxon>
        <taxon>Variosea</taxon>
        <taxon>Cavosteliida</taxon>
        <taxon>Cavosteliaceae</taxon>
        <taxon>Planoprotostelium</taxon>
    </lineage>
</organism>
<name>A0A2P6NSI3_9EUKA</name>
<evidence type="ECO:0000256" key="3">
    <source>
        <dbReference type="ARBA" id="ARBA00009508"/>
    </source>
</evidence>
<evidence type="ECO:0000256" key="9">
    <source>
        <dbReference type="ARBA" id="ARBA00022792"/>
    </source>
</evidence>
<dbReference type="Pfam" id="PF05347">
    <property type="entry name" value="Complex1_LYR"/>
    <property type="match status" value="1"/>
</dbReference>
<keyword evidence="7" id="KW-0597">Phosphoprotein</keyword>
<evidence type="ECO:0000313" key="18">
    <source>
        <dbReference type="Proteomes" id="UP000241769"/>
    </source>
</evidence>
<evidence type="ECO:0000256" key="5">
    <source>
        <dbReference type="ARBA" id="ARBA00018684"/>
    </source>
</evidence>
<evidence type="ECO:0000256" key="6">
    <source>
        <dbReference type="ARBA" id="ARBA00022448"/>
    </source>
</evidence>
<evidence type="ECO:0000256" key="13">
    <source>
        <dbReference type="ARBA" id="ARBA00023136"/>
    </source>
</evidence>